<dbReference type="NCBIfam" id="TIGR01634">
    <property type="entry name" value="tail_P2_I"/>
    <property type="match status" value="1"/>
</dbReference>
<accession>A0A8S5N2G5</accession>
<dbReference type="InterPro" id="IPR006521">
    <property type="entry name" value="Tail_protein_I"/>
</dbReference>
<dbReference type="Pfam" id="PF09684">
    <property type="entry name" value="Tail_P2_I"/>
    <property type="match status" value="1"/>
</dbReference>
<proteinExistence type="predicted"/>
<sequence length="219" mass="24999">MIRDSKYTSAEHLPSSIDREPIKAIAKTWDETLAEFMNTNTLLLWSSIDTESESVIDHLAYQLHVDDYDSGLPIATKRELVKNSIDIHRHKGTPYAVEKAVQTVYSDSKIAEWFEYGGKPYYFKVTLITAPLTGESDVAKLVRAINTAKNVRSWLDGIEFIRRINFNKYFAGWCGVSKKVNIKCDFTNAWRINLNTHVTSYTVESKKTKINVALDNSVR</sequence>
<reference evidence="1" key="1">
    <citation type="journal article" date="2021" name="Proc. Natl. Acad. Sci. U.S.A.">
        <title>A Catalog of Tens of Thousands of Viruses from Human Metagenomes Reveals Hidden Associations with Chronic Diseases.</title>
        <authorList>
            <person name="Tisza M.J."/>
            <person name="Buck C.B."/>
        </authorList>
    </citation>
    <scope>NUCLEOTIDE SEQUENCE</scope>
    <source>
        <strain evidence="1">Ctikv1</strain>
    </source>
</reference>
<protein>
    <submittedName>
        <fullName evidence="1">Tail protein</fullName>
    </submittedName>
</protein>
<name>A0A8S5N2G5_9CAUD</name>
<dbReference type="EMBL" id="BK015046">
    <property type="protein sequence ID" value="DAD88680.1"/>
    <property type="molecule type" value="Genomic_DNA"/>
</dbReference>
<organism evidence="1">
    <name type="scientific">Caudovirales sp. ctikv1</name>
    <dbReference type="NCBI Taxonomy" id="2826781"/>
    <lineage>
        <taxon>Viruses</taxon>
        <taxon>Duplodnaviria</taxon>
        <taxon>Heunggongvirae</taxon>
        <taxon>Uroviricota</taxon>
        <taxon>Caudoviricetes</taxon>
    </lineage>
</organism>
<evidence type="ECO:0000313" key="1">
    <source>
        <dbReference type="EMBL" id="DAD88680.1"/>
    </source>
</evidence>